<dbReference type="Gene3D" id="3.30.450.40">
    <property type="match status" value="1"/>
</dbReference>
<keyword evidence="3" id="KW-0804">Transcription</keyword>
<evidence type="ECO:0000313" key="7">
    <source>
        <dbReference type="Proteomes" id="UP000325462"/>
    </source>
</evidence>
<dbReference type="InterPro" id="IPR036390">
    <property type="entry name" value="WH_DNA-bd_sf"/>
</dbReference>
<dbReference type="Gene3D" id="1.10.10.10">
    <property type="entry name" value="Winged helix-like DNA-binding domain superfamily/Winged helix DNA-binding domain"/>
    <property type="match status" value="1"/>
</dbReference>
<sequence length="243" mass="27732">MLNLLHLQQHPLSEKEIGQALQIPASSLFNLLKTMVEANYIRKDYQNKYLLGSKLISLGNRAREDLDLYNESLSYIKHLSDELNETIFLAYPQGYEMIYLTKIDSHRSIRTAAQPGANKPIYTTGLGKACLYMYDKKLLDCFFLDIEFEQVTPYTVKNYEMLKVQLRRFKAQGYAIDDEENELGLYCIAAPILNDAGHVIGAISCAGPKERIQHNDLIPQKIKQNAYFISRAMGLTRNGVDIN</sequence>
<evidence type="ECO:0000313" key="6">
    <source>
        <dbReference type="EMBL" id="QEX37940.1"/>
    </source>
</evidence>
<dbReference type="Pfam" id="PF09339">
    <property type="entry name" value="HTH_IclR"/>
    <property type="match status" value="1"/>
</dbReference>
<reference evidence="6 7" key="1">
    <citation type="submission" date="2019-07" db="EMBL/GenBank/DDBJ databases">
        <title>Comparative genome analysis of staphylococcus lugdunensis shows clonal complex-dependent diversity of the putative virulence factor, ess/type vii locus.</title>
        <authorList>
            <person name="Lebeurre J."/>
            <person name="Dahyot S."/>
            <person name="Diene S."/>
            <person name="Paulay A."/>
            <person name="Aubourg M."/>
            <person name="Argemi X."/>
            <person name="Giard J.-C."/>
            <person name="Tournier I."/>
            <person name="Francois P."/>
            <person name="Pestel-Caron M."/>
        </authorList>
    </citation>
    <scope>NUCLEOTIDE SEQUENCE [LARGE SCALE GENOMIC DNA]</scope>
    <source>
        <strain evidence="6 7">SL13</strain>
    </source>
</reference>
<feature type="domain" description="HTH iclR-type" evidence="4">
    <location>
        <begin position="1"/>
        <end position="53"/>
    </location>
</feature>
<dbReference type="InterPro" id="IPR029016">
    <property type="entry name" value="GAF-like_dom_sf"/>
</dbReference>
<evidence type="ECO:0000256" key="1">
    <source>
        <dbReference type="ARBA" id="ARBA00023015"/>
    </source>
</evidence>
<organism evidence="6 7">
    <name type="scientific">Staphylococcus lugdunensis</name>
    <dbReference type="NCBI Taxonomy" id="28035"/>
    <lineage>
        <taxon>Bacteria</taxon>
        <taxon>Bacillati</taxon>
        <taxon>Bacillota</taxon>
        <taxon>Bacilli</taxon>
        <taxon>Bacillales</taxon>
        <taxon>Staphylococcaceae</taxon>
        <taxon>Staphylococcus</taxon>
    </lineage>
</organism>
<dbReference type="InterPro" id="IPR005471">
    <property type="entry name" value="Tscrpt_reg_IclR_N"/>
</dbReference>
<proteinExistence type="predicted"/>
<feature type="domain" description="IclR-ED" evidence="5">
    <location>
        <begin position="54"/>
        <end position="235"/>
    </location>
</feature>
<gene>
    <name evidence="6" type="ORF">FO454_02975</name>
</gene>
<accession>A0ABX6BSA0</accession>
<name>A0ABX6BSA0_STALU</name>
<evidence type="ECO:0000256" key="3">
    <source>
        <dbReference type="ARBA" id="ARBA00023163"/>
    </source>
</evidence>
<evidence type="ECO:0000256" key="2">
    <source>
        <dbReference type="ARBA" id="ARBA00023125"/>
    </source>
</evidence>
<keyword evidence="1" id="KW-0805">Transcription regulation</keyword>
<dbReference type="InterPro" id="IPR014757">
    <property type="entry name" value="Tscrpt_reg_IclR_C"/>
</dbReference>
<dbReference type="InterPro" id="IPR050707">
    <property type="entry name" value="HTH_MetabolicPath_Reg"/>
</dbReference>
<dbReference type="PANTHER" id="PTHR30136">
    <property type="entry name" value="HELIX-TURN-HELIX TRANSCRIPTIONAL REGULATOR, ICLR FAMILY"/>
    <property type="match status" value="1"/>
</dbReference>
<dbReference type="PANTHER" id="PTHR30136:SF35">
    <property type="entry name" value="HTH-TYPE TRANSCRIPTIONAL REGULATOR RV1719"/>
    <property type="match status" value="1"/>
</dbReference>
<keyword evidence="7" id="KW-1185">Reference proteome</keyword>
<dbReference type="SMART" id="SM00346">
    <property type="entry name" value="HTH_ICLR"/>
    <property type="match status" value="1"/>
</dbReference>
<dbReference type="Proteomes" id="UP000325462">
    <property type="component" value="Chromosome"/>
</dbReference>
<evidence type="ECO:0000259" key="5">
    <source>
        <dbReference type="PROSITE" id="PS51078"/>
    </source>
</evidence>
<dbReference type="Pfam" id="PF01614">
    <property type="entry name" value="IclR_C"/>
    <property type="match status" value="1"/>
</dbReference>
<protein>
    <submittedName>
        <fullName evidence="6">IclR family transcriptional regulator</fullName>
    </submittedName>
</protein>
<dbReference type="PROSITE" id="PS51077">
    <property type="entry name" value="HTH_ICLR"/>
    <property type="match status" value="1"/>
</dbReference>
<dbReference type="SUPFAM" id="SSF46785">
    <property type="entry name" value="Winged helix' DNA-binding domain"/>
    <property type="match status" value="1"/>
</dbReference>
<evidence type="ECO:0000259" key="4">
    <source>
        <dbReference type="PROSITE" id="PS51077"/>
    </source>
</evidence>
<dbReference type="SUPFAM" id="SSF55781">
    <property type="entry name" value="GAF domain-like"/>
    <property type="match status" value="1"/>
</dbReference>
<dbReference type="InterPro" id="IPR036388">
    <property type="entry name" value="WH-like_DNA-bd_sf"/>
</dbReference>
<dbReference type="PROSITE" id="PS51078">
    <property type="entry name" value="ICLR_ED"/>
    <property type="match status" value="1"/>
</dbReference>
<dbReference type="EMBL" id="CP041722">
    <property type="protein sequence ID" value="QEX37940.1"/>
    <property type="molecule type" value="Genomic_DNA"/>
</dbReference>
<keyword evidence="2" id="KW-0238">DNA-binding</keyword>